<dbReference type="EMBL" id="BLKU01000003">
    <property type="protein sequence ID" value="GFG64903.1"/>
    <property type="molecule type" value="Genomic_DNA"/>
</dbReference>
<dbReference type="Proteomes" id="UP000663583">
    <property type="component" value="Chromosome"/>
</dbReference>
<evidence type="ECO:0000313" key="4">
    <source>
        <dbReference type="Proteomes" id="UP000663583"/>
    </source>
</evidence>
<protein>
    <recommendedName>
        <fullName evidence="5">Transcriptional regulator</fullName>
    </recommendedName>
</protein>
<dbReference type="RefSeq" id="WP_085075231.1">
    <property type="nucleotide sequence ID" value="NZ_BLKU01000003.1"/>
</dbReference>
<evidence type="ECO:0000313" key="2">
    <source>
        <dbReference type="EMBL" id="QPI40185.1"/>
    </source>
</evidence>
<name>A0AAX1JIG9_9MYCO</name>
<dbReference type="KEGG" id="mku:I2456_12580"/>
<gene>
    <name evidence="2" type="ORF">I2456_12580</name>
    <name evidence="1" type="ORF">MKUB_23930</name>
</gene>
<reference evidence="2" key="3">
    <citation type="submission" date="2020-11" db="EMBL/GenBank/DDBJ databases">
        <title>Intraspecies plasmid and genomic variation of Mycobacterium kubicae revealed by the complete genome sequences of two clinical isolates.</title>
        <authorList>
            <person name="Hendrix J.R."/>
            <person name="Epperson L.E."/>
            <person name="Honda J.R."/>
            <person name="Strong M."/>
        </authorList>
    </citation>
    <scope>NUCLEOTIDE SEQUENCE</scope>
    <source>
        <strain evidence="2">JCM 13573</strain>
    </source>
</reference>
<organism evidence="2 4">
    <name type="scientific">Mycobacterium kubicae</name>
    <dbReference type="NCBI Taxonomy" id="120959"/>
    <lineage>
        <taxon>Bacteria</taxon>
        <taxon>Bacillati</taxon>
        <taxon>Actinomycetota</taxon>
        <taxon>Actinomycetes</taxon>
        <taxon>Mycobacteriales</taxon>
        <taxon>Mycobacteriaceae</taxon>
        <taxon>Mycobacterium</taxon>
        <taxon>Mycobacterium simiae complex</taxon>
    </lineage>
</organism>
<keyword evidence="3" id="KW-1185">Reference proteome</keyword>
<dbReference type="Proteomes" id="UP000465306">
    <property type="component" value="Unassembled WGS sequence"/>
</dbReference>
<proteinExistence type="predicted"/>
<evidence type="ECO:0008006" key="5">
    <source>
        <dbReference type="Google" id="ProtNLM"/>
    </source>
</evidence>
<dbReference type="EMBL" id="CP065047">
    <property type="protein sequence ID" value="QPI40185.1"/>
    <property type="molecule type" value="Genomic_DNA"/>
</dbReference>
<evidence type="ECO:0000313" key="1">
    <source>
        <dbReference type="EMBL" id="GFG64903.1"/>
    </source>
</evidence>
<reference evidence="1" key="2">
    <citation type="submission" date="2020-02" db="EMBL/GenBank/DDBJ databases">
        <authorList>
            <person name="Matsumoto Y."/>
            <person name="Kinjo T."/>
            <person name="Motooka D."/>
            <person name="Nabeya D."/>
            <person name="Jung N."/>
            <person name="Uechi K."/>
            <person name="Horii T."/>
            <person name="Iida T."/>
            <person name="Fujita J."/>
            <person name="Nakamura S."/>
        </authorList>
    </citation>
    <scope>NUCLEOTIDE SEQUENCE</scope>
    <source>
        <strain evidence="1">JCM 13573</strain>
    </source>
</reference>
<dbReference type="AlphaFoldDB" id="A0AAX1JIG9"/>
<sequence>MAEIRADAQARLAEILSRSADYAETGGSFPDRLPVIALTGKLLMSQYEAVLRWCQWAEDAVDQWAGVTPATGATVPPFAFTTGWPNPDTGDRAD</sequence>
<evidence type="ECO:0000313" key="3">
    <source>
        <dbReference type="Proteomes" id="UP000465306"/>
    </source>
</evidence>
<reference evidence="1 3" key="1">
    <citation type="journal article" date="2019" name="Emerg. Microbes Infect.">
        <title>Comprehensive subspecies identification of 175 nontuberculous mycobacteria species based on 7547 genomic profiles.</title>
        <authorList>
            <person name="Matsumoto Y."/>
            <person name="Kinjo T."/>
            <person name="Motooka D."/>
            <person name="Nabeya D."/>
            <person name="Jung N."/>
            <person name="Uechi K."/>
            <person name="Horii T."/>
            <person name="Iida T."/>
            <person name="Fujita J."/>
            <person name="Nakamura S."/>
        </authorList>
    </citation>
    <scope>NUCLEOTIDE SEQUENCE [LARGE SCALE GENOMIC DNA]</scope>
    <source>
        <strain evidence="1 3">JCM 13573</strain>
    </source>
</reference>
<accession>A0AAX1JIG9</accession>